<dbReference type="Proteomes" id="UP000279236">
    <property type="component" value="Unassembled WGS sequence"/>
</dbReference>
<dbReference type="EMBL" id="RSCE01000011">
    <property type="protein sequence ID" value="RSH78767.1"/>
    <property type="molecule type" value="Genomic_DNA"/>
</dbReference>
<protein>
    <submittedName>
        <fullName evidence="1">Uncharacterized protein</fullName>
    </submittedName>
</protein>
<keyword evidence="2" id="KW-1185">Reference proteome</keyword>
<reference evidence="1 2" key="1">
    <citation type="submission" date="2018-11" db="EMBL/GenBank/DDBJ databases">
        <title>Genome sequence of Apiotrichum porosum DSM 27194.</title>
        <authorList>
            <person name="Aliyu H."/>
            <person name="Gorte O."/>
            <person name="Ochsenreither K."/>
        </authorList>
    </citation>
    <scope>NUCLEOTIDE SEQUENCE [LARGE SCALE GENOMIC DNA]</scope>
    <source>
        <strain evidence="1 2">DSM 27194</strain>
    </source>
</reference>
<proteinExistence type="predicted"/>
<organism evidence="1 2">
    <name type="scientific">Apiotrichum porosum</name>
    <dbReference type="NCBI Taxonomy" id="105984"/>
    <lineage>
        <taxon>Eukaryota</taxon>
        <taxon>Fungi</taxon>
        <taxon>Dikarya</taxon>
        <taxon>Basidiomycota</taxon>
        <taxon>Agaricomycotina</taxon>
        <taxon>Tremellomycetes</taxon>
        <taxon>Trichosporonales</taxon>
        <taxon>Trichosporonaceae</taxon>
        <taxon>Apiotrichum</taxon>
    </lineage>
</organism>
<dbReference type="GeneID" id="39586216"/>
<accession>A0A427XJ50</accession>
<gene>
    <name evidence="1" type="ORF">EHS24_001673</name>
</gene>
<sequence length="321" mass="35129">MDTIIAYAPYSTLIALRSSSREYRKVVDKHLGRIIVTEAGNSTRRLEISSVHSHLPTLYEGCGLDGEQHINEILSIATVVDFVSPISAGSLASLLPACRNARVIRNRYPTIHQPRASTWPTTLRSLISFTAFKTTVYEGVERLVINLHLDPASPSRSMQVIPIPASVRHVVFIVPSMSLPDRPPTPPWDTDEWQPSPLAMSTAQFNNIILQIANGFSNGPPHVRYTIVGVTKPHAGWFGVGPADGGGTVTPDRVGADNKSNGHAGNRGIIDTVHDRVRNVLVAGKWTEEQVVAAVKTIQFMTHEEYSAVMGVEQYALETIQ</sequence>
<name>A0A427XJ50_9TREE</name>
<evidence type="ECO:0000313" key="2">
    <source>
        <dbReference type="Proteomes" id="UP000279236"/>
    </source>
</evidence>
<comment type="caution">
    <text evidence="1">The sequence shown here is derived from an EMBL/GenBank/DDBJ whole genome shotgun (WGS) entry which is preliminary data.</text>
</comment>
<dbReference type="RefSeq" id="XP_028473914.1">
    <property type="nucleotide sequence ID" value="XM_028617451.1"/>
</dbReference>
<dbReference type="AlphaFoldDB" id="A0A427XJ50"/>
<evidence type="ECO:0000313" key="1">
    <source>
        <dbReference type="EMBL" id="RSH78767.1"/>
    </source>
</evidence>